<reference evidence="3 4" key="1">
    <citation type="submission" date="2018-07" db="EMBL/GenBank/DDBJ databases">
        <title>Draft genome of the type strain Streptomyces armeniacus ATCC 15676.</title>
        <authorList>
            <person name="Labana P."/>
            <person name="Gosse J.T."/>
            <person name="Boddy C.N."/>
        </authorList>
    </citation>
    <scope>NUCLEOTIDE SEQUENCE [LARGE SCALE GENOMIC DNA]</scope>
    <source>
        <strain evidence="3 4">ATCC 15676</strain>
    </source>
</reference>
<feature type="chain" id="PRO_5016709082" description="Sensor domain-containing protein" evidence="2">
    <location>
        <begin position="21"/>
        <end position="279"/>
    </location>
</feature>
<organism evidence="3 4">
    <name type="scientific">Streptomyces armeniacus</name>
    <dbReference type="NCBI Taxonomy" id="83291"/>
    <lineage>
        <taxon>Bacteria</taxon>
        <taxon>Bacillati</taxon>
        <taxon>Actinomycetota</taxon>
        <taxon>Actinomycetes</taxon>
        <taxon>Kitasatosporales</taxon>
        <taxon>Streptomycetaceae</taxon>
        <taxon>Streptomyces</taxon>
    </lineage>
</organism>
<evidence type="ECO:0000256" key="2">
    <source>
        <dbReference type="SAM" id="SignalP"/>
    </source>
</evidence>
<evidence type="ECO:0008006" key="5">
    <source>
        <dbReference type="Google" id="ProtNLM"/>
    </source>
</evidence>
<accession>A0A345XIV0</accession>
<keyword evidence="4" id="KW-1185">Reference proteome</keyword>
<dbReference type="Proteomes" id="UP000254425">
    <property type="component" value="Chromosome"/>
</dbReference>
<proteinExistence type="predicted"/>
<dbReference type="AlphaFoldDB" id="A0A345XIV0"/>
<keyword evidence="2" id="KW-0732">Signal</keyword>
<dbReference type="EMBL" id="CP031320">
    <property type="protein sequence ID" value="AXK31566.1"/>
    <property type="molecule type" value="Genomic_DNA"/>
</dbReference>
<feature type="region of interest" description="Disordered" evidence="1">
    <location>
        <begin position="36"/>
        <end position="75"/>
    </location>
</feature>
<evidence type="ECO:0000313" key="3">
    <source>
        <dbReference type="EMBL" id="AXK31566.1"/>
    </source>
</evidence>
<protein>
    <recommendedName>
        <fullName evidence="5">Sensor domain-containing protein</fullName>
    </recommendedName>
</protein>
<evidence type="ECO:0000313" key="4">
    <source>
        <dbReference type="Proteomes" id="UP000254425"/>
    </source>
</evidence>
<sequence length="279" mass="28983">MVAIGGRARTRLRLCGSVLAAALLVPGCTGDGAGDDGAAGGNGTGSASPSPPDAAGGGGPSPGPSGRDFVPDPDRVPKTREEALRFAREVVAEPESWGAGYVRSSPYKSGPRRTSVLGEDCVWKQRALPSSEFVSVVRRSELPAEDGKGTLRVTAVVTVHRDTASAEWKMARILEEPLRCPDQQLDATERITGLRSGGDPFQGRRDVGDDFLQETGRVHGGPPGGPHPYVWAVTRIGSVTVGAAVKGSEGHDVAAVQTVGARGTANMSATAELLLEERK</sequence>
<dbReference type="KEGG" id="sarm:DVA86_01805"/>
<evidence type="ECO:0000256" key="1">
    <source>
        <dbReference type="SAM" id="MobiDB-lite"/>
    </source>
</evidence>
<name>A0A345XIV0_9ACTN</name>
<gene>
    <name evidence="3" type="ORF">DVA86_01805</name>
</gene>
<feature type="signal peptide" evidence="2">
    <location>
        <begin position="1"/>
        <end position="20"/>
    </location>
</feature>